<dbReference type="Gene3D" id="3.80.10.10">
    <property type="entry name" value="Ribonuclease Inhibitor"/>
    <property type="match status" value="4"/>
</dbReference>
<dbReference type="EMBL" id="JAEHOC010000045">
    <property type="protein sequence ID" value="KAG2426773.1"/>
    <property type="molecule type" value="Genomic_DNA"/>
</dbReference>
<dbReference type="Proteomes" id="UP000650467">
    <property type="component" value="Unassembled WGS sequence"/>
</dbReference>
<dbReference type="PANTHER" id="PTHR48053:SF71">
    <property type="entry name" value="LEUCINE RICH REPEAT FAMILY PROTEIN, EXPRESSED"/>
    <property type="match status" value="1"/>
</dbReference>
<keyword evidence="9" id="KW-1185">Reference proteome</keyword>
<dbReference type="AlphaFoldDB" id="A0A835SGH4"/>
<keyword evidence="7" id="KW-0067">ATP-binding</keyword>
<dbReference type="InterPro" id="IPR032675">
    <property type="entry name" value="LRR_dom_sf"/>
</dbReference>
<proteinExistence type="predicted"/>
<dbReference type="InterPro" id="IPR003591">
    <property type="entry name" value="Leu-rich_rpt_typical-subtyp"/>
</dbReference>
<keyword evidence="3" id="KW-0433">Leucine-rich repeat</keyword>
<organism evidence="8 9">
    <name type="scientific">Chlamydomonas incerta</name>
    <dbReference type="NCBI Taxonomy" id="51695"/>
    <lineage>
        <taxon>Eukaryota</taxon>
        <taxon>Viridiplantae</taxon>
        <taxon>Chlorophyta</taxon>
        <taxon>core chlorophytes</taxon>
        <taxon>Chlorophyceae</taxon>
        <taxon>CS clade</taxon>
        <taxon>Chlamydomonadales</taxon>
        <taxon>Chlamydomonadaceae</taxon>
        <taxon>Chlamydomonas</taxon>
    </lineage>
</organism>
<dbReference type="GO" id="GO:0005524">
    <property type="term" value="F:ATP binding"/>
    <property type="evidence" value="ECO:0007669"/>
    <property type="project" value="UniProtKB-KW"/>
</dbReference>
<dbReference type="GO" id="GO:0016020">
    <property type="term" value="C:membrane"/>
    <property type="evidence" value="ECO:0007669"/>
    <property type="project" value="UniProtKB-SubCell"/>
</dbReference>
<comment type="caution">
    <text evidence="8">The sequence shown here is derived from an EMBL/GenBank/DDBJ whole genome shotgun (WGS) entry which is preliminary data.</text>
</comment>
<evidence type="ECO:0000256" key="6">
    <source>
        <dbReference type="ARBA" id="ARBA00022741"/>
    </source>
</evidence>
<dbReference type="PANTHER" id="PTHR48053">
    <property type="entry name" value="LEUCINE RICH REPEAT FAMILY PROTEIN, EXPRESSED"/>
    <property type="match status" value="1"/>
</dbReference>
<evidence type="ECO:0000256" key="5">
    <source>
        <dbReference type="ARBA" id="ARBA00022737"/>
    </source>
</evidence>
<dbReference type="InterPro" id="IPR001611">
    <property type="entry name" value="Leu-rich_rpt"/>
</dbReference>
<name>A0A835SGH4_CHLIN</name>
<accession>A0A835SGH4</accession>
<dbReference type="InterPro" id="IPR051716">
    <property type="entry name" value="Plant_RL_S/T_kinase"/>
</dbReference>
<dbReference type="GO" id="GO:0005930">
    <property type="term" value="C:axoneme"/>
    <property type="evidence" value="ECO:0007669"/>
    <property type="project" value="UniProtKB-SubCell"/>
</dbReference>
<gene>
    <name evidence="8" type="ORF">HXX76_012830</name>
</gene>
<evidence type="ECO:0000313" key="8">
    <source>
        <dbReference type="EMBL" id="KAG2426773.1"/>
    </source>
</evidence>
<evidence type="ECO:0000256" key="3">
    <source>
        <dbReference type="ARBA" id="ARBA00022614"/>
    </source>
</evidence>
<protein>
    <submittedName>
        <fullName evidence="8">Uncharacterized protein</fullName>
    </submittedName>
</protein>
<keyword evidence="5" id="KW-0677">Repeat</keyword>
<dbReference type="Pfam" id="PF13516">
    <property type="entry name" value="LRR_6"/>
    <property type="match status" value="1"/>
</dbReference>
<dbReference type="OrthoDB" id="1535479at2759"/>
<dbReference type="SMART" id="SM00369">
    <property type="entry name" value="LRR_TYP"/>
    <property type="match status" value="5"/>
</dbReference>
<evidence type="ECO:0000256" key="4">
    <source>
        <dbReference type="ARBA" id="ARBA00022729"/>
    </source>
</evidence>
<evidence type="ECO:0000256" key="1">
    <source>
        <dbReference type="ARBA" id="ARBA00004167"/>
    </source>
</evidence>
<reference evidence="8" key="1">
    <citation type="journal article" date="2020" name="bioRxiv">
        <title>Comparative genomics of Chlamydomonas.</title>
        <authorList>
            <person name="Craig R.J."/>
            <person name="Hasan A.R."/>
            <person name="Ness R.W."/>
            <person name="Keightley P.D."/>
        </authorList>
    </citation>
    <scope>NUCLEOTIDE SEQUENCE</scope>
    <source>
        <strain evidence="8">SAG 7.73</strain>
    </source>
</reference>
<comment type="subcellular location">
    <subcellularLocation>
        <location evidence="2">Cytoplasm</location>
        <location evidence="2">Cytoskeleton</location>
        <location evidence="2">Cilium axoneme</location>
    </subcellularLocation>
    <subcellularLocation>
        <location evidence="1">Membrane</location>
        <topology evidence="1">Single-pass membrane protein</topology>
    </subcellularLocation>
</comment>
<evidence type="ECO:0000313" key="9">
    <source>
        <dbReference type="Proteomes" id="UP000650467"/>
    </source>
</evidence>
<dbReference type="SUPFAM" id="SSF52058">
    <property type="entry name" value="L domain-like"/>
    <property type="match status" value="2"/>
</dbReference>
<sequence>MTSALSSALPSGITTVTSLTRVDLSGNDLTGGPRPSGFPVGLAALTSLQYLSFSGNSVSQVDSVDYYQVTSVEVRGVTQGSYPTLPNTISQMTDLLSLTIAGSALRGVIPQLPRSLTYLELSDNAGQLNSLGGSISILDTCTNLVHLDLHGNNFNGYIDGLYYESGWGSRLTNLQHLYMNNLSFRDLPPEWSGMTALRTLSLLETGASVLRAQWSTLVHLTKLAITGSLGGRITGTIPIQWFGGPGAYMSSLEELSLANNELTGPIPASITRVVGLRLLDLSSNRFNAGPRPTAFLPDLPTMLNLRTLLLGNNPFLSGTIPVEWENSNLATLGLEYTSVCGPARSNLATTVISGGVWPEFCDDAVAKYALSVTRGYYAAADPYFATWDSSIAVCSWEHVECGANETADGVTYGMVTSIQIINVVAASIGALLHSTVSSLTRLQQLTVRSAYIYAPIPTLPASLTLLDLSGNFIGGSFDFANSCNLLVSLDLTGNEISGTLPPAWSSFSSITVLRLDSNRAPYVPVPVALPSSWSAIHAPYGTGALPPSWSAMSQLTVLQLTSDAQLAPVNGFSGPIPPGWFNTSGLTKLQALTLSGNTLSGSIPTTISRLNLLTKLATVACP</sequence>
<evidence type="ECO:0000256" key="2">
    <source>
        <dbReference type="ARBA" id="ARBA00004430"/>
    </source>
</evidence>
<keyword evidence="6" id="KW-0547">Nucleotide-binding</keyword>
<evidence type="ECO:0000256" key="7">
    <source>
        <dbReference type="ARBA" id="ARBA00022840"/>
    </source>
</evidence>
<dbReference type="Pfam" id="PF00560">
    <property type="entry name" value="LRR_1"/>
    <property type="match status" value="3"/>
</dbReference>
<keyword evidence="4" id="KW-0732">Signal</keyword>